<keyword evidence="4" id="KW-0808">Transferase</keyword>
<dbReference type="GeneID" id="104984525"/>
<dbReference type="AlphaFoldDB" id="A0A6P3H0S1"/>
<evidence type="ECO:0000313" key="4">
    <source>
        <dbReference type="RefSeq" id="XP_010832592.1"/>
    </source>
</evidence>
<dbReference type="PANTHER" id="PTHR22967:SF105">
    <property type="entry name" value="CYCLIN-G-ASSOCIATED KINASE"/>
    <property type="match status" value="1"/>
</dbReference>
<dbReference type="Pfam" id="PF00069">
    <property type="entry name" value="Pkinase"/>
    <property type="match status" value="1"/>
</dbReference>
<name>A0A6P3H0S1_BISBB</name>
<dbReference type="KEGG" id="bbis:104984525"/>
<evidence type="ECO:0000256" key="1">
    <source>
        <dbReference type="ARBA" id="ARBA00022741"/>
    </source>
</evidence>
<accession>A0A6P3H0S1</accession>
<dbReference type="SUPFAM" id="SSF56112">
    <property type="entry name" value="Protein kinase-like (PK-like)"/>
    <property type="match status" value="1"/>
</dbReference>
<dbReference type="InterPro" id="IPR011009">
    <property type="entry name" value="Kinase-like_dom_sf"/>
</dbReference>
<keyword evidence="1" id="KW-0547">Nucleotide-binding</keyword>
<evidence type="ECO:0000313" key="3">
    <source>
        <dbReference type="Proteomes" id="UP000515208"/>
    </source>
</evidence>
<dbReference type="Gene3D" id="1.10.510.10">
    <property type="entry name" value="Transferase(Phosphotransferase) domain 1"/>
    <property type="match status" value="1"/>
</dbReference>
<dbReference type="GO" id="GO:2000369">
    <property type="term" value="P:regulation of clathrin-dependent endocytosis"/>
    <property type="evidence" value="ECO:0007669"/>
    <property type="project" value="TreeGrafter"/>
</dbReference>
<dbReference type="GO" id="GO:0004674">
    <property type="term" value="F:protein serine/threonine kinase activity"/>
    <property type="evidence" value="ECO:0007669"/>
    <property type="project" value="TreeGrafter"/>
</dbReference>
<dbReference type="PANTHER" id="PTHR22967">
    <property type="entry name" value="SERINE/THREONINE PROTEIN KINASE"/>
    <property type="match status" value="1"/>
</dbReference>
<dbReference type="GO" id="GO:0005524">
    <property type="term" value="F:ATP binding"/>
    <property type="evidence" value="ECO:0007669"/>
    <property type="project" value="InterPro"/>
</dbReference>
<dbReference type="Proteomes" id="UP000515208">
    <property type="component" value="Unplaced"/>
</dbReference>
<feature type="domain" description="Protein kinase" evidence="2">
    <location>
        <begin position="93"/>
        <end position="339"/>
    </location>
</feature>
<sequence length="339" mass="37693">MSVAKEFVPLVQVIAFIGRKLFVFSDYPFSNDIIVLTHDITLSWVPVTEMPTTWTTFVLRAHSLVGETVKKYPDRTSLDAFYLFSRLIALASASSVVLNGSGGFAFVYEAQDLGSGREYALKRLLSNEEEKNRAIIQEVCFMKKLSGHPNIVQFCSAASIGKEESDTGQAEFLLLMELCRGQLVEFLKKVESKGPLSCDTVLKIFYQTCRAVQHMHRQKPPIIHRDLKVRPCLPCLPHVGPARSARTPLPGSPPVPSWVLSSAGEGVDGRGRNPCVEPRGGDVPWAALGRRAARLLLGTERERFLRGRRAPGCTRRLPFSSWCRQWRGGGFVVMTGFLV</sequence>
<keyword evidence="3" id="KW-1185">Reference proteome</keyword>
<organism evidence="3 4">
    <name type="scientific">Bison bison bison</name>
    <name type="common">North American plains bison</name>
    <dbReference type="NCBI Taxonomy" id="43346"/>
    <lineage>
        <taxon>Eukaryota</taxon>
        <taxon>Metazoa</taxon>
        <taxon>Chordata</taxon>
        <taxon>Craniata</taxon>
        <taxon>Vertebrata</taxon>
        <taxon>Euteleostomi</taxon>
        <taxon>Mammalia</taxon>
        <taxon>Eutheria</taxon>
        <taxon>Laurasiatheria</taxon>
        <taxon>Artiodactyla</taxon>
        <taxon>Ruminantia</taxon>
        <taxon>Pecora</taxon>
        <taxon>Bovidae</taxon>
        <taxon>Bovinae</taxon>
        <taxon>Bison</taxon>
    </lineage>
</organism>
<dbReference type="GO" id="GO:0045747">
    <property type="term" value="P:positive regulation of Notch signaling pathway"/>
    <property type="evidence" value="ECO:0007669"/>
    <property type="project" value="TreeGrafter"/>
</dbReference>
<dbReference type="PROSITE" id="PS50011">
    <property type="entry name" value="PROTEIN_KINASE_DOM"/>
    <property type="match status" value="1"/>
</dbReference>
<proteinExistence type="predicted"/>
<protein>
    <submittedName>
        <fullName evidence="4">Cyclin-G-associated kinase</fullName>
    </submittedName>
</protein>
<keyword evidence="4" id="KW-0418">Kinase</keyword>
<dbReference type="GO" id="GO:0035612">
    <property type="term" value="F:AP-2 adaptor complex binding"/>
    <property type="evidence" value="ECO:0007669"/>
    <property type="project" value="TreeGrafter"/>
</dbReference>
<dbReference type="GO" id="GO:0005737">
    <property type="term" value="C:cytoplasm"/>
    <property type="evidence" value="ECO:0007669"/>
    <property type="project" value="TreeGrafter"/>
</dbReference>
<dbReference type="InterPro" id="IPR000719">
    <property type="entry name" value="Prot_kinase_dom"/>
</dbReference>
<dbReference type="RefSeq" id="XP_010832592.1">
    <property type="nucleotide sequence ID" value="XM_010834290.1"/>
</dbReference>
<dbReference type="CTD" id="2580"/>
<reference evidence="4" key="1">
    <citation type="submission" date="2025-08" db="UniProtKB">
        <authorList>
            <consortium name="RefSeq"/>
        </authorList>
    </citation>
    <scope>IDENTIFICATION</scope>
    <source>
        <tissue evidence="4">Blood</tissue>
    </source>
</reference>
<gene>
    <name evidence="4" type="primary">GAK</name>
</gene>
<evidence type="ECO:0000259" key="2">
    <source>
        <dbReference type="PROSITE" id="PS50011"/>
    </source>
</evidence>